<keyword evidence="5 9" id="KW-0560">Oxidoreductase</keyword>
<dbReference type="InterPro" id="IPR050196">
    <property type="entry name" value="Cytochrome_P450_Monoox"/>
</dbReference>
<dbReference type="GO" id="GO:0016705">
    <property type="term" value="F:oxidoreductase activity, acting on paired donors, with incorporation or reduction of molecular oxygen"/>
    <property type="evidence" value="ECO:0007669"/>
    <property type="project" value="InterPro"/>
</dbReference>
<keyword evidence="10" id="KW-0812">Transmembrane</keyword>
<keyword evidence="10" id="KW-0472">Membrane</keyword>
<evidence type="ECO:0000256" key="10">
    <source>
        <dbReference type="SAM" id="Phobius"/>
    </source>
</evidence>
<gene>
    <name evidence="11" type="ORF">MELIAE_LOCUS3394</name>
</gene>
<keyword evidence="4 8" id="KW-0479">Metal-binding</keyword>
<dbReference type="Gene3D" id="1.10.630.10">
    <property type="entry name" value="Cytochrome P450"/>
    <property type="match status" value="1"/>
</dbReference>
<evidence type="ECO:0000256" key="7">
    <source>
        <dbReference type="ARBA" id="ARBA00023033"/>
    </source>
</evidence>
<evidence type="ECO:0000256" key="9">
    <source>
        <dbReference type="RuleBase" id="RU000461"/>
    </source>
</evidence>
<dbReference type="SUPFAM" id="SSF48264">
    <property type="entry name" value="Cytochrome P450"/>
    <property type="match status" value="1"/>
</dbReference>
<dbReference type="GO" id="GO:0005506">
    <property type="term" value="F:iron ion binding"/>
    <property type="evidence" value="ECO:0007669"/>
    <property type="project" value="InterPro"/>
</dbReference>
<proteinExistence type="inferred from homology"/>
<keyword evidence="3 8" id="KW-0349">Heme</keyword>
<evidence type="ECO:0000256" key="1">
    <source>
        <dbReference type="ARBA" id="ARBA00001971"/>
    </source>
</evidence>
<evidence type="ECO:0000313" key="12">
    <source>
        <dbReference type="Proteomes" id="UP001154078"/>
    </source>
</evidence>
<dbReference type="InterPro" id="IPR002401">
    <property type="entry name" value="Cyt_P450_E_grp-I"/>
</dbReference>
<dbReference type="GO" id="GO:0020037">
    <property type="term" value="F:heme binding"/>
    <property type="evidence" value="ECO:0007669"/>
    <property type="project" value="InterPro"/>
</dbReference>
<dbReference type="InterPro" id="IPR001128">
    <property type="entry name" value="Cyt_P450"/>
</dbReference>
<comment type="cofactor">
    <cofactor evidence="1 8">
        <name>heme</name>
        <dbReference type="ChEBI" id="CHEBI:30413"/>
    </cofactor>
</comment>
<dbReference type="AlphaFoldDB" id="A0A9P0AUE4"/>
<dbReference type="PANTHER" id="PTHR24291">
    <property type="entry name" value="CYTOCHROME P450 FAMILY 4"/>
    <property type="match status" value="1"/>
</dbReference>
<evidence type="ECO:0000256" key="5">
    <source>
        <dbReference type="ARBA" id="ARBA00023002"/>
    </source>
</evidence>
<dbReference type="GO" id="GO:0004497">
    <property type="term" value="F:monooxygenase activity"/>
    <property type="evidence" value="ECO:0007669"/>
    <property type="project" value="UniProtKB-KW"/>
</dbReference>
<comment type="similarity">
    <text evidence="2 9">Belongs to the cytochrome P450 family.</text>
</comment>
<keyword evidence="10" id="KW-1133">Transmembrane helix</keyword>
<keyword evidence="6 8" id="KW-0408">Iron</keyword>
<evidence type="ECO:0000256" key="6">
    <source>
        <dbReference type="ARBA" id="ARBA00023004"/>
    </source>
</evidence>
<reference evidence="11" key="1">
    <citation type="submission" date="2021-12" db="EMBL/GenBank/DDBJ databases">
        <authorList>
            <person name="King R."/>
        </authorList>
    </citation>
    <scope>NUCLEOTIDE SEQUENCE</scope>
</reference>
<dbReference type="CDD" id="cd20628">
    <property type="entry name" value="CYP4"/>
    <property type="match status" value="1"/>
</dbReference>
<accession>A0A9P0AUE4</accession>
<keyword evidence="7 9" id="KW-0503">Monooxygenase</keyword>
<dbReference type="InterPro" id="IPR036396">
    <property type="entry name" value="Cyt_P450_sf"/>
</dbReference>
<feature type="transmembrane region" description="Helical" evidence="10">
    <location>
        <begin position="14"/>
        <end position="34"/>
    </location>
</feature>
<protein>
    <recommendedName>
        <fullName evidence="13">Cytochrome P450</fullName>
    </recommendedName>
</protein>
<evidence type="ECO:0000313" key="11">
    <source>
        <dbReference type="EMBL" id="CAH0550618.1"/>
    </source>
</evidence>
<evidence type="ECO:0000256" key="4">
    <source>
        <dbReference type="ARBA" id="ARBA00022723"/>
    </source>
</evidence>
<organism evidence="11 12">
    <name type="scientific">Brassicogethes aeneus</name>
    <name type="common">Rape pollen beetle</name>
    <name type="synonym">Meligethes aeneus</name>
    <dbReference type="NCBI Taxonomy" id="1431903"/>
    <lineage>
        <taxon>Eukaryota</taxon>
        <taxon>Metazoa</taxon>
        <taxon>Ecdysozoa</taxon>
        <taxon>Arthropoda</taxon>
        <taxon>Hexapoda</taxon>
        <taxon>Insecta</taxon>
        <taxon>Pterygota</taxon>
        <taxon>Neoptera</taxon>
        <taxon>Endopterygota</taxon>
        <taxon>Coleoptera</taxon>
        <taxon>Polyphaga</taxon>
        <taxon>Cucujiformia</taxon>
        <taxon>Nitidulidae</taxon>
        <taxon>Meligethinae</taxon>
        <taxon>Brassicogethes</taxon>
    </lineage>
</organism>
<name>A0A9P0AUE4_BRAAE</name>
<dbReference type="PANTHER" id="PTHR24291:SF187">
    <property type="entry name" value="CYTOCHROME P450 4AE1-RELATED"/>
    <property type="match status" value="1"/>
</dbReference>
<sequence>MSYLPSFTIFEMDAWTVGIAIAAVALVALILKFINSQMRIKRKLNWMPHVPGWPVLGNALEFTDSGSFLTTLTKFNQKYGKNFFLQIASQNIIVITDYKLLEFVLSSNKVLEKSKNYNFLHTWLGTGLLTSTGAKWKERRKIITPTFHFQILEQFVDVFENQGKILIKKLEKEVGKDSVNIFPYVTLCTLDIICETAMGTSINAQDSKNLEYVASVKEMCRLIVVRGFSAFLMYDFLYKLSWEYPKEKKALKIIHSHTNSVINSRRKELEEEEKNAGTAVEDDSGVKKKFAFLDMLLKSSVNGRKLTDEDIREEVDTFMFEGHDTTTSAISFTLYCLTKHPEIQDKVLEEQKQIVGDDFNKPITHRDLQSMKYLENVIKEGIRMYPPVPFYARHVNEELTFEGHKIPKDVSLFIYAFGVNNDPDNFPNPEKFDPSRFEIIDGKSPYSYIPFSAGPRNCIGQKYAMLEMKSTISRIIRHFELLPSIPEHSVQCAAETVLTSKNGINIRLKKRNSK</sequence>
<dbReference type="PROSITE" id="PS00086">
    <property type="entry name" value="CYTOCHROME_P450"/>
    <property type="match status" value="1"/>
</dbReference>
<evidence type="ECO:0000256" key="3">
    <source>
        <dbReference type="ARBA" id="ARBA00022617"/>
    </source>
</evidence>
<dbReference type="Proteomes" id="UP001154078">
    <property type="component" value="Chromosome 2"/>
</dbReference>
<evidence type="ECO:0000256" key="2">
    <source>
        <dbReference type="ARBA" id="ARBA00010617"/>
    </source>
</evidence>
<dbReference type="OrthoDB" id="1470350at2759"/>
<evidence type="ECO:0008006" key="13">
    <source>
        <dbReference type="Google" id="ProtNLM"/>
    </source>
</evidence>
<dbReference type="PRINTS" id="PR00463">
    <property type="entry name" value="EP450I"/>
</dbReference>
<feature type="binding site" description="axial binding residue" evidence="8">
    <location>
        <position position="458"/>
    </location>
    <ligand>
        <name>heme</name>
        <dbReference type="ChEBI" id="CHEBI:30413"/>
    </ligand>
    <ligandPart>
        <name>Fe</name>
        <dbReference type="ChEBI" id="CHEBI:18248"/>
    </ligandPart>
</feature>
<keyword evidence="12" id="KW-1185">Reference proteome</keyword>
<dbReference type="EMBL" id="OV121133">
    <property type="protein sequence ID" value="CAH0550618.1"/>
    <property type="molecule type" value="Genomic_DNA"/>
</dbReference>
<dbReference type="PRINTS" id="PR00385">
    <property type="entry name" value="P450"/>
</dbReference>
<dbReference type="InterPro" id="IPR017972">
    <property type="entry name" value="Cyt_P450_CS"/>
</dbReference>
<dbReference type="Pfam" id="PF00067">
    <property type="entry name" value="p450"/>
    <property type="match status" value="1"/>
</dbReference>
<evidence type="ECO:0000256" key="8">
    <source>
        <dbReference type="PIRSR" id="PIRSR602401-1"/>
    </source>
</evidence>